<proteinExistence type="predicted"/>
<comment type="caution">
    <text evidence="1">The sequence shown here is derived from an EMBL/GenBank/DDBJ whole genome shotgun (WGS) entry which is preliminary data.</text>
</comment>
<gene>
    <name evidence="1" type="ORF">QFC24_005111</name>
</gene>
<sequence length="419" mass="46807">MLKNQSNNATDMQLEEKRTCDALLALVDEAKQHLDNLKTDPEPKRPDIPPRIPQSILPILRKIVQQSQALKDLLRIPVKATGVKSKKVAEDKKRKRDDPAEVELAVARTQERQKMKDKLDELGTNLWNRTLLINRVTKMAREAAGEIDDDHSRKQTRQDALAQWDKLFAYTRHAAYSLIQVAGDDRRGVVRFVTRGLELATKTSLALFASGAHEESREVLTSAAELEDILVKKLQNGVDGLADDRLLRQDCSKYVIEYYLARCSFEVDRDNETLAGTLMKKAISHCKATPNDVPLRSYQAIARKCHEIGSLLLLRIDKQVQTVKNEKTGELAVAAAQWFKNGVQLVESRDGEGESAKMLAPCKSPLLEGLARASLLSVDKDPDALDRAQTITNDLMKDPDSVVSSPSKKIFDPNASILL</sequence>
<reference evidence="1" key="1">
    <citation type="submission" date="2023-04" db="EMBL/GenBank/DDBJ databases">
        <title>Draft Genome sequencing of Naganishia species isolated from polar environments using Oxford Nanopore Technology.</title>
        <authorList>
            <person name="Leo P."/>
            <person name="Venkateswaran K."/>
        </authorList>
    </citation>
    <scope>NUCLEOTIDE SEQUENCE</scope>
    <source>
        <strain evidence="1">DBVPG 5303</strain>
    </source>
</reference>
<organism evidence="1 2">
    <name type="scientific">Naganishia onofrii</name>
    <dbReference type="NCBI Taxonomy" id="1851511"/>
    <lineage>
        <taxon>Eukaryota</taxon>
        <taxon>Fungi</taxon>
        <taxon>Dikarya</taxon>
        <taxon>Basidiomycota</taxon>
        <taxon>Agaricomycotina</taxon>
        <taxon>Tremellomycetes</taxon>
        <taxon>Filobasidiales</taxon>
        <taxon>Filobasidiaceae</taxon>
        <taxon>Naganishia</taxon>
    </lineage>
</organism>
<name>A0ACC2XAK3_9TREE</name>
<protein>
    <submittedName>
        <fullName evidence="1">Uncharacterized protein</fullName>
    </submittedName>
</protein>
<evidence type="ECO:0000313" key="2">
    <source>
        <dbReference type="Proteomes" id="UP001234202"/>
    </source>
</evidence>
<accession>A0ACC2XAK3</accession>
<dbReference type="Proteomes" id="UP001234202">
    <property type="component" value="Unassembled WGS sequence"/>
</dbReference>
<dbReference type="EMBL" id="JASBWV010000020">
    <property type="protein sequence ID" value="KAJ9120439.1"/>
    <property type="molecule type" value="Genomic_DNA"/>
</dbReference>
<evidence type="ECO:0000313" key="1">
    <source>
        <dbReference type="EMBL" id="KAJ9120439.1"/>
    </source>
</evidence>
<keyword evidence="2" id="KW-1185">Reference proteome</keyword>